<dbReference type="Pfam" id="PF07690">
    <property type="entry name" value="MFS_1"/>
    <property type="match status" value="1"/>
</dbReference>
<dbReference type="InterPro" id="IPR036259">
    <property type="entry name" value="MFS_trans_sf"/>
</dbReference>
<feature type="transmembrane region" description="Helical" evidence="7">
    <location>
        <begin position="146"/>
        <end position="166"/>
    </location>
</feature>
<evidence type="ECO:0000256" key="2">
    <source>
        <dbReference type="ARBA" id="ARBA00022448"/>
    </source>
</evidence>
<evidence type="ECO:0000256" key="3">
    <source>
        <dbReference type="ARBA" id="ARBA00022475"/>
    </source>
</evidence>
<protein>
    <submittedName>
        <fullName evidence="9">MFS transporter</fullName>
    </submittedName>
</protein>
<feature type="transmembrane region" description="Helical" evidence="7">
    <location>
        <begin position="113"/>
        <end position="134"/>
    </location>
</feature>
<feature type="transmembrane region" description="Helical" evidence="7">
    <location>
        <begin position="487"/>
        <end position="507"/>
    </location>
</feature>
<feature type="transmembrane region" description="Helical" evidence="7">
    <location>
        <begin position="414"/>
        <end position="434"/>
    </location>
</feature>
<evidence type="ECO:0000313" key="10">
    <source>
        <dbReference type="Proteomes" id="UP000339690"/>
    </source>
</evidence>
<organism evidence="9 10">
    <name type="scientific">Gracilibacillus salitolerans</name>
    <dbReference type="NCBI Taxonomy" id="2663022"/>
    <lineage>
        <taxon>Bacteria</taxon>
        <taxon>Bacillati</taxon>
        <taxon>Bacillota</taxon>
        <taxon>Bacilli</taxon>
        <taxon>Bacillales</taxon>
        <taxon>Bacillaceae</taxon>
        <taxon>Gracilibacillus</taxon>
    </lineage>
</organism>
<proteinExistence type="predicted"/>
<reference evidence="9 10" key="1">
    <citation type="submission" date="2019-11" db="EMBL/GenBank/DDBJ databases">
        <title>Gracilibacillus salitolerans sp. nov., a moderate halophile isolated from a saline soil in northwest China.</title>
        <authorList>
            <person name="Gan L."/>
        </authorList>
    </citation>
    <scope>NUCLEOTIDE SEQUENCE [LARGE SCALE GENOMIC DNA]</scope>
    <source>
        <strain evidence="9 10">SCU50</strain>
    </source>
</reference>
<keyword evidence="10" id="KW-1185">Reference proteome</keyword>
<keyword evidence="3" id="KW-1003">Cell membrane</keyword>
<dbReference type="PROSITE" id="PS50850">
    <property type="entry name" value="MFS"/>
    <property type="match status" value="1"/>
</dbReference>
<dbReference type="InterPro" id="IPR011701">
    <property type="entry name" value="MFS"/>
</dbReference>
<dbReference type="CDD" id="cd17321">
    <property type="entry name" value="MFS_MMR_MDR_like"/>
    <property type="match status" value="1"/>
</dbReference>
<evidence type="ECO:0000313" key="9">
    <source>
        <dbReference type="EMBL" id="QGH32840.1"/>
    </source>
</evidence>
<feature type="transmembrane region" description="Helical" evidence="7">
    <location>
        <begin position="213"/>
        <end position="232"/>
    </location>
</feature>
<feature type="transmembrane region" description="Helical" evidence="7">
    <location>
        <begin position="369"/>
        <end position="393"/>
    </location>
</feature>
<dbReference type="PANTHER" id="PTHR42718:SF47">
    <property type="entry name" value="METHYL VIOLOGEN RESISTANCE PROTEIN SMVA"/>
    <property type="match status" value="1"/>
</dbReference>
<keyword evidence="6 7" id="KW-0472">Membrane</keyword>
<feature type="transmembrane region" description="Helical" evidence="7">
    <location>
        <begin position="20"/>
        <end position="43"/>
    </location>
</feature>
<feature type="transmembrane region" description="Helical" evidence="7">
    <location>
        <begin position="238"/>
        <end position="256"/>
    </location>
</feature>
<dbReference type="InterPro" id="IPR020846">
    <property type="entry name" value="MFS_dom"/>
</dbReference>
<gene>
    <name evidence="9" type="ORF">GI584_01685</name>
</gene>
<dbReference type="KEGG" id="grc:GI584_01685"/>
<dbReference type="AlphaFoldDB" id="A0A5Q2TFY8"/>
<accession>A0A5Q2TFY8</accession>
<dbReference type="RefSeq" id="WP_153790015.1">
    <property type="nucleotide sequence ID" value="NZ_CP045915.1"/>
</dbReference>
<feature type="transmembrane region" description="Helical" evidence="7">
    <location>
        <begin position="276"/>
        <end position="298"/>
    </location>
</feature>
<feature type="transmembrane region" description="Helical" evidence="7">
    <location>
        <begin position="58"/>
        <end position="76"/>
    </location>
</feature>
<dbReference type="GO" id="GO:0005886">
    <property type="term" value="C:plasma membrane"/>
    <property type="evidence" value="ECO:0007669"/>
    <property type="project" value="UniProtKB-SubCell"/>
</dbReference>
<keyword evidence="5 7" id="KW-1133">Transmembrane helix</keyword>
<comment type="subcellular location">
    <subcellularLocation>
        <location evidence="1">Cell membrane</location>
        <topology evidence="1">Multi-pass membrane protein</topology>
    </subcellularLocation>
</comment>
<feature type="domain" description="Major facilitator superfamily (MFS) profile" evidence="8">
    <location>
        <begin position="22"/>
        <end position="511"/>
    </location>
</feature>
<evidence type="ECO:0000256" key="6">
    <source>
        <dbReference type="ARBA" id="ARBA00023136"/>
    </source>
</evidence>
<dbReference type="PANTHER" id="PTHR42718">
    <property type="entry name" value="MAJOR FACILITATOR SUPERFAMILY MULTIDRUG TRANSPORTER MFSC"/>
    <property type="match status" value="1"/>
</dbReference>
<keyword evidence="4 7" id="KW-0812">Transmembrane</keyword>
<dbReference type="GO" id="GO:0022857">
    <property type="term" value="F:transmembrane transporter activity"/>
    <property type="evidence" value="ECO:0007669"/>
    <property type="project" value="InterPro"/>
</dbReference>
<feature type="transmembrane region" description="Helical" evidence="7">
    <location>
        <begin position="172"/>
        <end position="192"/>
    </location>
</feature>
<dbReference type="Proteomes" id="UP000339690">
    <property type="component" value="Chromosome"/>
</dbReference>
<dbReference type="SUPFAM" id="SSF103473">
    <property type="entry name" value="MFS general substrate transporter"/>
    <property type="match status" value="1"/>
</dbReference>
<evidence type="ECO:0000256" key="5">
    <source>
        <dbReference type="ARBA" id="ARBA00022989"/>
    </source>
</evidence>
<dbReference type="Gene3D" id="1.20.1720.10">
    <property type="entry name" value="Multidrug resistance protein D"/>
    <property type="match status" value="1"/>
</dbReference>
<dbReference type="EMBL" id="CP045915">
    <property type="protein sequence ID" value="QGH32840.1"/>
    <property type="molecule type" value="Genomic_DNA"/>
</dbReference>
<name>A0A5Q2TFY8_9BACI</name>
<feature type="transmembrane region" description="Helical" evidence="7">
    <location>
        <begin position="318"/>
        <end position="335"/>
    </location>
</feature>
<evidence type="ECO:0000256" key="7">
    <source>
        <dbReference type="SAM" id="Phobius"/>
    </source>
</evidence>
<feature type="transmembrane region" description="Helical" evidence="7">
    <location>
        <begin position="342"/>
        <end position="363"/>
    </location>
</feature>
<evidence type="ECO:0000256" key="1">
    <source>
        <dbReference type="ARBA" id="ARBA00004651"/>
    </source>
</evidence>
<feature type="transmembrane region" description="Helical" evidence="7">
    <location>
        <begin position="88"/>
        <end position="107"/>
    </location>
</feature>
<evidence type="ECO:0000256" key="4">
    <source>
        <dbReference type="ARBA" id="ARBA00022692"/>
    </source>
</evidence>
<dbReference type="Gene3D" id="1.20.1250.20">
    <property type="entry name" value="MFS general substrate transporter like domains"/>
    <property type="match status" value="1"/>
</dbReference>
<keyword evidence="2" id="KW-0813">Transport</keyword>
<sequence>MKSDEKKTNHIPPQATWREWLGLTILTLLMLVLSTDLTALYLAMPSITADLQTGSTQMLWILHIYGFLTSGLLITMGRLGDRIGRRRMLLIGAVGFAVFSVLAAFSVNAELLIISRALLGVAGAMLMPSIFSLLRNMFHHEGQRRFAIAVVFSAFSAGGAVGPLLGGILLETFWWGAIFLINVPVLILFLVTGRSLLPEFREKNEHQLDWKSVALSLGGVLTFIYGIQGIALEEQDSTIIYVMAIVIGIILAVMFVRRQSRLAHPLLDLKLFTNRLFSTSLGAIFFTLIGLSGVFYLFTQYLQWVQELPPLQAGIWTLPYVIANIAGALIAPILVRWIRQRVVIWVSLLLVGVSLILIAVGASSMNFPLVVMSISLAGLTQGSAFALASDFIISSVPVERAGSASAMQEVSGELGNAMGVALLGTIGLFVYRSVLAGNLSKEVPTQVTDTTMQSVAGAIAASKELSSPMGMKMLDTVRDAFTQGFQVSSGIGGVLISTMAIFVMVLYKRSHKGSNL</sequence>
<evidence type="ECO:0000259" key="8">
    <source>
        <dbReference type="PROSITE" id="PS50850"/>
    </source>
</evidence>